<keyword evidence="1 2" id="KW-0597">Phosphoprotein</keyword>
<proteinExistence type="predicted"/>
<evidence type="ECO:0000256" key="2">
    <source>
        <dbReference type="PROSITE-ProRule" id="PRU00169"/>
    </source>
</evidence>
<dbReference type="InterPro" id="IPR001789">
    <property type="entry name" value="Sig_transdc_resp-reg_receiver"/>
</dbReference>
<evidence type="ECO:0000313" key="4">
    <source>
        <dbReference type="EMBL" id="MCB6184597.1"/>
    </source>
</evidence>
<dbReference type="PROSITE" id="PS50110">
    <property type="entry name" value="RESPONSE_REGULATORY"/>
    <property type="match status" value="1"/>
</dbReference>
<dbReference type="CDD" id="cd17569">
    <property type="entry name" value="REC_HupR-like"/>
    <property type="match status" value="1"/>
</dbReference>
<sequence length="178" mass="19959">MHKVILVDDEKNVLHAVKRELSFLTKADQSAFQISLDIFDSPVEALTYAKTHPIDLVISDYRMPEMNGVDFLRNLNLIQPLTASIILSGQADMQAILRAINEVGISRFVTKPWNDVELITHVLEVLADITIKRENKNLADEMRKLLAGFETAGDISPVHAENIILDSSNLPVEKQQNT</sequence>
<dbReference type="PANTHER" id="PTHR44591">
    <property type="entry name" value="STRESS RESPONSE REGULATOR PROTEIN 1"/>
    <property type="match status" value="1"/>
</dbReference>
<dbReference type="SMART" id="SM00448">
    <property type="entry name" value="REC"/>
    <property type="match status" value="1"/>
</dbReference>
<reference evidence="4" key="1">
    <citation type="submission" date="2021-10" db="EMBL/GenBank/DDBJ databases">
        <title>The complete genome sequence of Leeia sp. TBRC 13508.</title>
        <authorList>
            <person name="Charoenyingcharoen P."/>
            <person name="Yukphan P."/>
        </authorList>
    </citation>
    <scope>NUCLEOTIDE SEQUENCE</scope>
    <source>
        <strain evidence="4">TBRC 13508</strain>
    </source>
</reference>
<organism evidence="4 5">
    <name type="scientific">Leeia speluncae</name>
    <dbReference type="NCBI Taxonomy" id="2884804"/>
    <lineage>
        <taxon>Bacteria</taxon>
        <taxon>Pseudomonadati</taxon>
        <taxon>Pseudomonadota</taxon>
        <taxon>Betaproteobacteria</taxon>
        <taxon>Neisseriales</taxon>
        <taxon>Leeiaceae</taxon>
        <taxon>Leeia</taxon>
    </lineage>
</organism>
<evidence type="ECO:0000259" key="3">
    <source>
        <dbReference type="PROSITE" id="PS50110"/>
    </source>
</evidence>
<feature type="modified residue" description="4-aspartylphosphate" evidence="2">
    <location>
        <position position="60"/>
    </location>
</feature>
<protein>
    <submittedName>
        <fullName evidence="4">Response regulator</fullName>
    </submittedName>
</protein>
<dbReference type="InterPro" id="IPR050595">
    <property type="entry name" value="Bact_response_regulator"/>
</dbReference>
<dbReference type="Proteomes" id="UP001165395">
    <property type="component" value="Unassembled WGS sequence"/>
</dbReference>
<gene>
    <name evidence="4" type="ORF">LIN78_13705</name>
</gene>
<dbReference type="EMBL" id="JAJBZT010000008">
    <property type="protein sequence ID" value="MCB6184597.1"/>
    <property type="molecule type" value="Genomic_DNA"/>
</dbReference>
<dbReference type="SUPFAM" id="SSF52172">
    <property type="entry name" value="CheY-like"/>
    <property type="match status" value="1"/>
</dbReference>
<accession>A0ABS8D8Q1</accession>
<evidence type="ECO:0000256" key="1">
    <source>
        <dbReference type="ARBA" id="ARBA00022553"/>
    </source>
</evidence>
<evidence type="ECO:0000313" key="5">
    <source>
        <dbReference type="Proteomes" id="UP001165395"/>
    </source>
</evidence>
<keyword evidence="5" id="KW-1185">Reference proteome</keyword>
<dbReference type="Gene3D" id="3.40.50.2300">
    <property type="match status" value="1"/>
</dbReference>
<feature type="domain" description="Response regulatory" evidence="3">
    <location>
        <begin position="3"/>
        <end position="126"/>
    </location>
</feature>
<dbReference type="PANTHER" id="PTHR44591:SF3">
    <property type="entry name" value="RESPONSE REGULATORY DOMAIN-CONTAINING PROTEIN"/>
    <property type="match status" value="1"/>
</dbReference>
<comment type="caution">
    <text evidence="4">The sequence shown here is derived from an EMBL/GenBank/DDBJ whole genome shotgun (WGS) entry which is preliminary data.</text>
</comment>
<dbReference type="RefSeq" id="WP_227181408.1">
    <property type="nucleotide sequence ID" value="NZ_JAJBZT010000008.1"/>
</dbReference>
<dbReference type="InterPro" id="IPR011006">
    <property type="entry name" value="CheY-like_superfamily"/>
</dbReference>
<dbReference type="Pfam" id="PF00072">
    <property type="entry name" value="Response_reg"/>
    <property type="match status" value="1"/>
</dbReference>
<name>A0ABS8D8Q1_9NEIS</name>